<evidence type="ECO:0000256" key="1">
    <source>
        <dbReference type="SAM" id="MobiDB-lite"/>
    </source>
</evidence>
<dbReference type="EMBL" id="GBRH01222716">
    <property type="protein sequence ID" value="JAD75179.1"/>
    <property type="molecule type" value="Transcribed_RNA"/>
</dbReference>
<sequence>MAGPGSIAPADMPEATPRASSKPIATNRRFGSASMSWVTTPPRYLA</sequence>
<reference evidence="2" key="2">
    <citation type="journal article" date="2015" name="Data Brief">
        <title>Shoot transcriptome of the giant reed, Arundo donax.</title>
        <authorList>
            <person name="Barrero R.A."/>
            <person name="Guerrero F.D."/>
            <person name="Moolhuijzen P."/>
            <person name="Goolsby J.A."/>
            <person name="Tidwell J."/>
            <person name="Bellgard S.E."/>
            <person name="Bellgard M.I."/>
        </authorList>
    </citation>
    <scope>NUCLEOTIDE SEQUENCE</scope>
    <source>
        <tissue evidence="2">Shoot tissue taken approximately 20 cm above the soil surface</tissue>
    </source>
</reference>
<accession>A0A0A9CFW7</accession>
<protein>
    <submittedName>
        <fullName evidence="2">Uncharacterized protein</fullName>
    </submittedName>
</protein>
<reference evidence="2" key="1">
    <citation type="submission" date="2014-09" db="EMBL/GenBank/DDBJ databases">
        <authorList>
            <person name="Magalhaes I.L.F."/>
            <person name="Oliveira U."/>
            <person name="Santos F.R."/>
            <person name="Vidigal T.H.D.A."/>
            <person name="Brescovit A.D."/>
            <person name="Santos A.J."/>
        </authorList>
    </citation>
    <scope>NUCLEOTIDE SEQUENCE</scope>
    <source>
        <tissue evidence="2">Shoot tissue taken approximately 20 cm above the soil surface</tissue>
    </source>
</reference>
<proteinExistence type="predicted"/>
<dbReference type="AlphaFoldDB" id="A0A0A9CFW7"/>
<evidence type="ECO:0000313" key="2">
    <source>
        <dbReference type="EMBL" id="JAD75179.1"/>
    </source>
</evidence>
<name>A0A0A9CFW7_ARUDO</name>
<feature type="region of interest" description="Disordered" evidence="1">
    <location>
        <begin position="1"/>
        <end position="46"/>
    </location>
</feature>
<organism evidence="2">
    <name type="scientific">Arundo donax</name>
    <name type="common">Giant reed</name>
    <name type="synonym">Donax arundinaceus</name>
    <dbReference type="NCBI Taxonomy" id="35708"/>
    <lineage>
        <taxon>Eukaryota</taxon>
        <taxon>Viridiplantae</taxon>
        <taxon>Streptophyta</taxon>
        <taxon>Embryophyta</taxon>
        <taxon>Tracheophyta</taxon>
        <taxon>Spermatophyta</taxon>
        <taxon>Magnoliopsida</taxon>
        <taxon>Liliopsida</taxon>
        <taxon>Poales</taxon>
        <taxon>Poaceae</taxon>
        <taxon>PACMAD clade</taxon>
        <taxon>Arundinoideae</taxon>
        <taxon>Arundineae</taxon>
        <taxon>Arundo</taxon>
    </lineage>
</organism>